<dbReference type="RefSeq" id="XP_030380041.1">
    <property type="nucleotide sequence ID" value="XM_030524181.1"/>
</dbReference>
<sequence length="412" mass="48284">MKLVDVNMDCLLAIFSYCAEEDLINLCQANNFLRDVIDFHIFSNLTKDLLLCGHRNFNSAAVQRNHIGLRYWERLRVARNWMNGTYIECHYFHHKQMFPAKLYLESKFLYITYANHLRKYRRSGTEALHHRYDNEITTKTASDITDFVKKHNTIFAGRVCGSCFICSDINGCIDKGEEHKMHQALEYLYCVDFAEKDDLFVTGSDKCCKLWHRTVELEMSNFELIMKFQHGFKSLKLSNDGHWLYGGLYTDINRRAVRAINVVSGKDYILNSNTISVYDLKVKDENVIFTANFDTTFRMYDLRLDRDVGIWEDPFDSSLYCLEYDGLYGVLCGAKHHSRVNLYDIRVPGKYVQLYFPSRTRLHNSSSPVYSLTCDNRYLFVATDHNLRVFDFKVACGIQRDYSNIYTSTTYK</sequence>
<gene>
    <name evidence="2" type="primary">LOC115628189</name>
</gene>
<dbReference type="PANTHER" id="PTHR14381:SF1">
    <property type="entry name" value="F-BOX_WD REPEAT-CONTAINING PROTEIN 4"/>
    <property type="match status" value="1"/>
</dbReference>
<dbReference type="GO" id="GO:0019005">
    <property type="term" value="C:SCF ubiquitin ligase complex"/>
    <property type="evidence" value="ECO:0007669"/>
    <property type="project" value="TreeGrafter"/>
</dbReference>
<accession>A0A6J2TTZ1</accession>
<dbReference type="PANTHER" id="PTHR14381">
    <property type="entry name" value="DACTYLIN"/>
    <property type="match status" value="1"/>
</dbReference>
<dbReference type="Gene3D" id="2.130.10.10">
    <property type="entry name" value="YVTN repeat-like/Quinoprotein amine dehydrogenase"/>
    <property type="match status" value="1"/>
</dbReference>
<keyword evidence="1" id="KW-1185">Reference proteome</keyword>
<dbReference type="InterPro" id="IPR052301">
    <property type="entry name" value="SCF_F-box/WD-repeat"/>
</dbReference>
<proteinExistence type="predicted"/>
<dbReference type="Pfam" id="PF00400">
    <property type="entry name" value="WD40"/>
    <property type="match status" value="1"/>
</dbReference>
<name>A0A6J2TTZ1_DROLE</name>
<protein>
    <submittedName>
        <fullName evidence="2">F-box/WD repeat-containing protein 4</fullName>
    </submittedName>
</protein>
<dbReference type="GO" id="GO:0031146">
    <property type="term" value="P:SCF-dependent proteasomal ubiquitin-dependent protein catabolic process"/>
    <property type="evidence" value="ECO:0007669"/>
    <property type="project" value="TreeGrafter"/>
</dbReference>
<organism evidence="1 2">
    <name type="scientific">Drosophila lebanonensis</name>
    <name type="common">Fruit fly</name>
    <name type="synonym">Scaptodrosophila lebanonensis</name>
    <dbReference type="NCBI Taxonomy" id="7225"/>
    <lineage>
        <taxon>Eukaryota</taxon>
        <taxon>Metazoa</taxon>
        <taxon>Ecdysozoa</taxon>
        <taxon>Arthropoda</taxon>
        <taxon>Hexapoda</taxon>
        <taxon>Insecta</taxon>
        <taxon>Pterygota</taxon>
        <taxon>Neoptera</taxon>
        <taxon>Endopterygota</taxon>
        <taxon>Diptera</taxon>
        <taxon>Brachycera</taxon>
        <taxon>Muscomorpha</taxon>
        <taxon>Ephydroidea</taxon>
        <taxon>Drosophilidae</taxon>
        <taxon>Scaptodrosophila</taxon>
    </lineage>
</organism>
<dbReference type="InterPro" id="IPR015943">
    <property type="entry name" value="WD40/YVTN_repeat-like_dom_sf"/>
</dbReference>
<dbReference type="Proteomes" id="UP000504634">
    <property type="component" value="Unplaced"/>
</dbReference>
<dbReference type="GeneID" id="115628189"/>
<dbReference type="InterPro" id="IPR001680">
    <property type="entry name" value="WD40_rpt"/>
</dbReference>
<dbReference type="OrthoDB" id="435188at2759"/>
<dbReference type="InterPro" id="IPR036322">
    <property type="entry name" value="WD40_repeat_dom_sf"/>
</dbReference>
<dbReference type="AlphaFoldDB" id="A0A6J2TTZ1"/>
<dbReference type="SMART" id="SM00320">
    <property type="entry name" value="WD40"/>
    <property type="match status" value="3"/>
</dbReference>
<evidence type="ECO:0000313" key="2">
    <source>
        <dbReference type="RefSeq" id="XP_030380041.1"/>
    </source>
</evidence>
<evidence type="ECO:0000313" key="1">
    <source>
        <dbReference type="Proteomes" id="UP000504634"/>
    </source>
</evidence>
<reference evidence="2" key="1">
    <citation type="submission" date="2025-08" db="UniProtKB">
        <authorList>
            <consortium name="RefSeq"/>
        </authorList>
    </citation>
    <scope>IDENTIFICATION</scope>
    <source>
        <strain evidence="2">11010-0011.00</strain>
        <tissue evidence="2">Whole body</tissue>
    </source>
</reference>
<dbReference type="SUPFAM" id="SSF50978">
    <property type="entry name" value="WD40 repeat-like"/>
    <property type="match status" value="1"/>
</dbReference>